<dbReference type="PANTHER" id="PTHR30591:SF1">
    <property type="entry name" value="RECBCD ENZYME SUBUNIT RECC"/>
    <property type="match status" value="1"/>
</dbReference>
<dbReference type="GO" id="GO:0003690">
    <property type="term" value="F:double-stranded DNA binding"/>
    <property type="evidence" value="ECO:0007669"/>
    <property type="project" value="UniProtKB-UniRule"/>
</dbReference>
<dbReference type="NCBIfam" id="TIGR02773">
    <property type="entry name" value="addB_Gpos"/>
    <property type="match status" value="1"/>
</dbReference>
<keyword evidence="1 14" id="KW-0004">4Fe-4S</keyword>
<dbReference type="InterPro" id="IPR027417">
    <property type="entry name" value="P-loop_NTPase"/>
</dbReference>
<dbReference type="AlphaFoldDB" id="A0A6N9Q3I6"/>
<evidence type="ECO:0000256" key="6">
    <source>
        <dbReference type="ARBA" id="ARBA00022801"/>
    </source>
</evidence>
<name>A0A6N9Q3I6_9BACL</name>
<dbReference type="GO" id="GO:0046872">
    <property type="term" value="F:metal ion binding"/>
    <property type="evidence" value="ECO:0007669"/>
    <property type="project" value="UniProtKB-KW"/>
</dbReference>
<dbReference type="InterPro" id="IPR014017">
    <property type="entry name" value="DNA_helicase_UvrD-like_C"/>
</dbReference>
<comment type="miscellaneous">
    <text evidence="14">Despite having conserved helicase domains, this subunit does not have helicase activity.</text>
</comment>
<evidence type="ECO:0000256" key="11">
    <source>
        <dbReference type="ARBA" id="ARBA00023014"/>
    </source>
</evidence>
<dbReference type="GO" id="GO:0008409">
    <property type="term" value="F:5'-3' exonuclease activity"/>
    <property type="evidence" value="ECO:0007669"/>
    <property type="project" value="UniProtKB-UniRule"/>
</dbReference>
<dbReference type="Pfam" id="PF13361">
    <property type="entry name" value="UvrD_C"/>
    <property type="match status" value="1"/>
</dbReference>
<sequence>MELGGIWLSVQFVIGRAGTGKSQFCVDEICEELRENPIGDPIIMLVPEQVSFQMEHAIVTSPDLTGMMRAQVLSFRRLAFQIMQETGGTTLSPIDDTGKKLLLYKILKEQNSKLKCFHQCARQIGFLDEINELFNEFKRYCLKSRDIKNYLHKFDDLFSGKEQTFEDKLHDIYLLYEQYENMFQSQYIDAEDYLDILANQIKDSQYIQKAEIWVDGFHGFTPLEYKILGQILQTAKKVKITLTIDKKYHALDEAKELDLFHPTAKTMIQLQKMIEELKLQQEETITLNQTKRFIHNAPVYHLEQHFATGLKWTGQNVDGHIEIYAAVHRRAEVEGVARQMVRWVREQNYRWKDFAVLIRNMQDYQDIFSTTFSDYDIPFFIDEKREVMNHPIVEFIRSALEIVNYYWRYEAVFRCIKTGFFQQIQSDDEEYQYITFDELENYVLAFGIQGSKWTDNMPWEYKIKSLEDEEQFTNEKEESQFFKRLNLTKDLVAQPILQFQNQMSKAVKVSEKVSVLFELLESMQIYERLEQWSLESMEQGQAEQSKVHTQIWGSVMDVFDQLVEVIGEEEITNELFAELIDTGLEGIKMGLVPPSLDQVLIGSMERTRSSDIKYCFLVGVNDGVLPATMKGDGVLTEHEREYLLETGIELAPNSKKKLMEEQFLIYTTLTTSNDKLWISYPMSDEEGNALLCSEVIFKIKKMFPHLETKLLSADPTALTKMDEIIPFFEHPDRVLSYLMIQLQQWKNGIPLSDIWLQVFHWFHTNEKWKGKLQRLSYGVFFTNEEHSLPMDTGLKIYGDKLHTSVSRMEKFISCPYAHFVSYGLRLKERKIYRLEAPDIGQLFHAALKMISEQLLESKMKWSDLTREDCILRAEQSVKLLSPKLQSEILFSSKRYLYITKKLTNIISRATIILSEQAKRSDFEPIGFEIDFGLNGILPPLKLDLVQGYQMELKGRIDRVDRAFSDQGVLLRVIDYKSSEKALNLSEVFYGLSLQMLTYLDVIITHSEKWIGEQAKPAGVLYFHIQNPILSLSNQLSPEQAEKQLFNRFKMKGLLLADEDMVKKMDLQLQSGHSNMIPVAVKSKGGFYKTSSVVEENQWEQLRGYTRQMMVSIGSEIMNGNVEIKPYRMAKKIACTYCEYKSICQFNTLYENNEYRELQMKSNEEVLTTIEQEIEERGESK</sequence>
<keyword evidence="8 14" id="KW-0269">Exonuclease</keyword>
<evidence type="ECO:0000259" key="15">
    <source>
        <dbReference type="PROSITE" id="PS51217"/>
    </source>
</evidence>
<evidence type="ECO:0000256" key="5">
    <source>
        <dbReference type="ARBA" id="ARBA00022763"/>
    </source>
</evidence>
<dbReference type="Proteomes" id="UP000448943">
    <property type="component" value="Unassembled WGS sequence"/>
</dbReference>
<dbReference type="HAMAP" id="MF_01452">
    <property type="entry name" value="AddB_type1"/>
    <property type="match status" value="1"/>
</dbReference>
<comment type="cofactor">
    <cofactor evidence="14">
        <name>[4Fe-4S] cluster</name>
        <dbReference type="ChEBI" id="CHEBI:49883"/>
    </cofactor>
    <text evidence="14">Binds 1 [4Fe-4S] cluster.</text>
</comment>
<feature type="binding site" evidence="14">
    <location>
        <position position="1137"/>
    </location>
    <ligand>
        <name>[4Fe-4S] cluster</name>
        <dbReference type="ChEBI" id="CHEBI:49883"/>
    </ligand>
</feature>
<evidence type="ECO:0000256" key="10">
    <source>
        <dbReference type="ARBA" id="ARBA00023004"/>
    </source>
</evidence>
<keyword evidence="2 14" id="KW-0540">Nuclease</keyword>
<evidence type="ECO:0000313" key="17">
    <source>
        <dbReference type="Proteomes" id="UP000448943"/>
    </source>
</evidence>
<feature type="binding site" evidence="14">
    <location>
        <position position="1134"/>
    </location>
    <ligand>
        <name>[4Fe-4S] cluster</name>
        <dbReference type="ChEBI" id="CHEBI:49883"/>
    </ligand>
</feature>
<keyword evidence="9 14" id="KW-0067">ATP-binding</keyword>
<feature type="binding site" evidence="14">
    <location>
        <position position="1143"/>
    </location>
    <ligand>
        <name>[4Fe-4S] cluster</name>
        <dbReference type="ChEBI" id="CHEBI:49883"/>
    </ligand>
</feature>
<dbReference type="InterPro" id="IPR011604">
    <property type="entry name" value="PDDEXK-like_dom_sf"/>
</dbReference>
<organism evidence="16 17">
    <name type="scientific">Chengkuizengella marina</name>
    <dbReference type="NCBI Taxonomy" id="2507566"/>
    <lineage>
        <taxon>Bacteria</taxon>
        <taxon>Bacillati</taxon>
        <taxon>Bacillota</taxon>
        <taxon>Bacilli</taxon>
        <taxon>Bacillales</taxon>
        <taxon>Paenibacillaceae</taxon>
        <taxon>Chengkuizengella</taxon>
    </lineage>
</organism>
<dbReference type="EMBL" id="SIJB01000024">
    <property type="protein sequence ID" value="NBI29353.1"/>
    <property type="molecule type" value="Genomic_DNA"/>
</dbReference>
<keyword evidence="11 14" id="KW-0411">Iron-sulfur</keyword>
<comment type="cofactor">
    <cofactor evidence="14">
        <name>Mg(2+)</name>
        <dbReference type="ChEBI" id="CHEBI:18420"/>
    </cofactor>
</comment>
<comment type="subunit">
    <text evidence="14">Heterodimer of AddA and AddB.</text>
</comment>
<dbReference type="EC" id="3.1.-.-" evidence="14"/>
<comment type="similarity">
    <text evidence="14">Belongs to the helicase family. AddB/RexB type 1 subfamily.</text>
</comment>
<accession>A0A6N9Q3I6</accession>
<keyword evidence="17" id="KW-1185">Reference proteome</keyword>
<evidence type="ECO:0000256" key="13">
    <source>
        <dbReference type="ARBA" id="ARBA00023204"/>
    </source>
</evidence>
<comment type="caution">
    <text evidence="16">The sequence shown here is derived from an EMBL/GenBank/DDBJ whole genome shotgun (WGS) entry which is preliminary data.</text>
</comment>
<feature type="domain" description="UvrD-like helicase C-terminal" evidence="15">
    <location>
        <begin position="289"/>
        <end position="609"/>
    </location>
</feature>
<dbReference type="GO" id="GO:0005524">
    <property type="term" value="F:ATP binding"/>
    <property type="evidence" value="ECO:0007669"/>
    <property type="project" value="UniProtKB-UniRule"/>
</dbReference>
<keyword evidence="12 14" id="KW-0238">DNA-binding</keyword>
<dbReference type="Gene3D" id="3.40.50.300">
    <property type="entry name" value="P-loop containing nucleotide triphosphate hydrolases"/>
    <property type="match status" value="3"/>
</dbReference>
<evidence type="ECO:0000256" key="1">
    <source>
        <dbReference type="ARBA" id="ARBA00022485"/>
    </source>
</evidence>
<dbReference type="InterPro" id="IPR014140">
    <property type="entry name" value="DNA_helicase_suAddB"/>
</dbReference>
<keyword evidence="5 14" id="KW-0227">DNA damage</keyword>
<protein>
    <recommendedName>
        <fullName evidence="14">ATP-dependent helicase/deoxyribonuclease subunit B</fullName>
        <ecNumber evidence="14">3.1.-.-</ecNumber>
    </recommendedName>
    <alternativeName>
        <fullName evidence="14">ATP-dependent helicase/nuclease subunit AddB</fullName>
    </alternativeName>
</protein>
<keyword evidence="6 14" id="KW-0378">Hydrolase</keyword>
<evidence type="ECO:0000313" key="16">
    <source>
        <dbReference type="EMBL" id="NBI29353.1"/>
    </source>
</evidence>
<dbReference type="Pfam" id="PF12705">
    <property type="entry name" value="PDDEXK_1"/>
    <property type="match status" value="1"/>
</dbReference>
<dbReference type="GO" id="GO:0051539">
    <property type="term" value="F:4 iron, 4 sulfur cluster binding"/>
    <property type="evidence" value="ECO:0007669"/>
    <property type="project" value="UniProtKB-KW"/>
</dbReference>
<proteinExistence type="inferred from homology"/>
<dbReference type="Gene3D" id="6.10.140.1030">
    <property type="match status" value="1"/>
</dbReference>
<reference evidence="16 17" key="1">
    <citation type="submission" date="2019-01" db="EMBL/GenBank/DDBJ databases">
        <title>Chengkuizengella sp. nov., isolated from deep-sea sediment of East Pacific Ocean.</title>
        <authorList>
            <person name="Yang J."/>
            <person name="Lai Q."/>
            <person name="Shao Z."/>
        </authorList>
    </citation>
    <scope>NUCLEOTIDE SEQUENCE [LARGE SCALE GENOMIC DNA]</scope>
    <source>
        <strain evidence="16 17">YPA3-1-1</strain>
    </source>
</reference>
<evidence type="ECO:0000256" key="7">
    <source>
        <dbReference type="ARBA" id="ARBA00022806"/>
    </source>
</evidence>
<evidence type="ECO:0000256" key="9">
    <source>
        <dbReference type="ARBA" id="ARBA00022840"/>
    </source>
</evidence>
<dbReference type="InterPro" id="IPR038726">
    <property type="entry name" value="PDDEXK_AddAB-type"/>
</dbReference>
<keyword evidence="13 14" id="KW-0234">DNA repair</keyword>
<dbReference type="GO" id="GO:0000724">
    <property type="term" value="P:double-strand break repair via homologous recombination"/>
    <property type="evidence" value="ECO:0007669"/>
    <property type="project" value="UniProtKB-UniRule"/>
</dbReference>
<keyword evidence="4 14" id="KW-0547">Nucleotide-binding</keyword>
<evidence type="ECO:0000256" key="12">
    <source>
        <dbReference type="ARBA" id="ARBA00023125"/>
    </source>
</evidence>
<dbReference type="PANTHER" id="PTHR30591">
    <property type="entry name" value="RECBCD ENZYME SUBUNIT RECC"/>
    <property type="match status" value="1"/>
</dbReference>
<comment type="function">
    <text evidence="14">The heterodimer acts as both an ATP-dependent DNA helicase and an ATP-dependent, dual-direction single-stranded exonuclease. Recognizes the chi site generating a DNA molecule suitable for the initiation of homologous recombination. The AddB subunit has 5' -&gt; 3' nuclease activity but not helicase activity.</text>
</comment>
<evidence type="ECO:0000256" key="8">
    <source>
        <dbReference type="ARBA" id="ARBA00022839"/>
    </source>
</evidence>
<keyword evidence="3 14" id="KW-0479">Metal-binding</keyword>
<dbReference type="SUPFAM" id="SSF52540">
    <property type="entry name" value="P-loop containing nucleoside triphosphate hydrolases"/>
    <property type="match status" value="1"/>
</dbReference>
<gene>
    <name evidence="14 16" type="primary">addB</name>
    <name evidence="16" type="ORF">ERL59_10310</name>
</gene>
<evidence type="ECO:0000256" key="14">
    <source>
        <dbReference type="HAMAP-Rule" id="MF_01452"/>
    </source>
</evidence>
<dbReference type="PROSITE" id="PS51217">
    <property type="entry name" value="UVRD_HELICASE_CTER"/>
    <property type="match status" value="1"/>
</dbReference>
<dbReference type="Gene3D" id="3.90.320.10">
    <property type="match status" value="1"/>
</dbReference>
<evidence type="ECO:0000256" key="3">
    <source>
        <dbReference type="ARBA" id="ARBA00022723"/>
    </source>
</evidence>
<keyword evidence="7 14" id="KW-0347">Helicase</keyword>
<dbReference type="InterPro" id="IPR049035">
    <property type="entry name" value="ADDB_N"/>
</dbReference>
<dbReference type="Pfam" id="PF21445">
    <property type="entry name" value="ADDB_N"/>
    <property type="match status" value="1"/>
</dbReference>
<dbReference type="GO" id="GO:0004386">
    <property type="term" value="F:helicase activity"/>
    <property type="evidence" value="ECO:0007669"/>
    <property type="project" value="UniProtKB-KW"/>
</dbReference>
<feature type="binding site" evidence="14">
    <location>
        <position position="814"/>
    </location>
    <ligand>
        <name>[4Fe-4S] cluster</name>
        <dbReference type="ChEBI" id="CHEBI:49883"/>
    </ligand>
</feature>
<evidence type="ECO:0000256" key="4">
    <source>
        <dbReference type="ARBA" id="ARBA00022741"/>
    </source>
</evidence>
<evidence type="ECO:0000256" key="2">
    <source>
        <dbReference type="ARBA" id="ARBA00022722"/>
    </source>
</evidence>
<keyword evidence="10 14" id="KW-0408">Iron</keyword>